<evidence type="ECO:0000256" key="2">
    <source>
        <dbReference type="ARBA" id="ARBA00022448"/>
    </source>
</evidence>
<gene>
    <name evidence="8" type="ORF">FBZ96_1031218</name>
</gene>
<dbReference type="InterPro" id="IPR036259">
    <property type="entry name" value="MFS_trans_sf"/>
</dbReference>
<feature type="transmembrane region" description="Helical" evidence="6">
    <location>
        <begin position="315"/>
        <end position="335"/>
    </location>
</feature>
<dbReference type="InterPro" id="IPR044770">
    <property type="entry name" value="MFS_spinster-like"/>
</dbReference>
<evidence type="ECO:0000313" key="9">
    <source>
        <dbReference type="Proteomes" id="UP000319949"/>
    </source>
</evidence>
<dbReference type="AlphaFoldDB" id="A0A560DZ91"/>
<feature type="transmembrane region" description="Helical" evidence="6">
    <location>
        <begin position="237"/>
        <end position="261"/>
    </location>
</feature>
<dbReference type="GO" id="GO:0016020">
    <property type="term" value="C:membrane"/>
    <property type="evidence" value="ECO:0007669"/>
    <property type="project" value="UniProtKB-SubCell"/>
</dbReference>
<dbReference type="Proteomes" id="UP000319949">
    <property type="component" value="Unassembled WGS sequence"/>
</dbReference>
<comment type="subcellular location">
    <subcellularLocation>
        <location evidence="1">Membrane</location>
        <topology evidence="1">Multi-pass membrane protein</topology>
    </subcellularLocation>
</comment>
<dbReference type="GO" id="GO:0022857">
    <property type="term" value="F:transmembrane transporter activity"/>
    <property type="evidence" value="ECO:0007669"/>
    <property type="project" value="InterPro"/>
</dbReference>
<keyword evidence="2" id="KW-0813">Transport</keyword>
<feature type="transmembrane region" description="Helical" evidence="6">
    <location>
        <begin position="58"/>
        <end position="75"/>
    </location>
</feature>
<name>A0A560DZ91_9BRAD</name>
<feature type="transmembrane region" description="Helical" evidence="6">
    <location>
        <begin position="187"/>
        <end position="207"/>
    </location>
</feature>
<feature type="transmembrane region" description="Helical" evidence="6">
    <location>
        <begin position="341"/>
        <end position="361"/>
    </location>
</feature>
<keyword evidence="9" id="KW-1185">Reference proteome</keyword>
<evidence type="ECO:0000256" key="5">
    <source>
        <dbReference type="ARBA" id="ARBA00023136"/>
    </source>
</evidence>
<keyword evidence="4 6" id="KW-1133">Transmembrane helix</keyword>
<dbReference type="RefSeq" id="WP_145662305.1">
    <property type="nucleotide sequence ID" value="NZ_VITK01000003.1"/>
</dbReference>
<evidence type="ECO:0000313" key="8">
    <source>
        <dbReference type="EMBL" id="TWB02436.1"/>
    </source>
</evidence>
<feature type="transmembrane region" description="Helical" evidence="6">
    <location>
        <begin position="112"/>
        <end position="133"/>
    </location>
</feature>
<dbReference type="InterPro" id="IPR011701">
    <property type="entry name" value="MFS"/>
</dbReference>
<feature type="transmembrane region" description="Helical" evidence="6">
    <location>
        <begin position="16"/>
        <end position="38"/>
    </location>
</feature>
<feature type="transmembrane region" description="Helical" evidence="6">
    <location>
        <begin position="404"/>
        <end position="425"/>
    </location>
</feature>
<reference evidence="8 9" key="1">
    <citation type="submission" date="2019-06" db="EMBL/GenBank/DDBJ databases">
        <title>Genomic Encyclopedia of Type Strains, Phase IV (KMG-V): Genome sequencing to study the core and pangenomes of soil and plant-associated prokaryotes.</title>
        <authorList>
            <person name="Whitman W."/>
        </authorList>
    </citation>
    <scope>NUCLEOTIDE SEQUENCE [LARGE SCALE GENOMIC DNA]</scope>
    <source>
        <strain evidence="8 9">BR 510</strain>
    </source>
</reference>
<proteinExistence type="predicted"/>
<sequence>MRNGSSTSIVYPNATYAWYVVFVLLLAGITSYLDRYLLALLVGPVRAYLKISDTQVSLLQGLAFALFYVAAGLPFGRLIDRTNRRNVILIGVLVWSVFTVGCGLAETFAQMFIARLGVGIGEACLGPAAFSLIADYFRRERRGRAMSVYNLSNYLGGGASLLIGGFILKGLTATATLALPIVGAIPAWKVAFFVAAAPGFVVAFLLLTVKETSRKEVAPPAGSGGAVRLGAYLQRYAAVYSALYTVFTLNAFVGLTFASWGPTFFARRFGLSPAEVGLLTGPIGILFGTAGSLSSGVLGDWLVGKGSTRFRIPLISWPIMLAGVICLCLAANLPLALAGEAIVLFGSGLGLVAGPPTFQDVTPNQLRGQVQALYFMLSGVLGLGVAPTAIALVTDFVFGSDDAIRYSLLVVLVPVALLAFVVCVLSQSRYAGLRNEAWPAS</sequence>
<evidence type="ECO:0000256" key="6">
    <source>
        <dbReference type="SAM" id="Phobius"/>
    </source>
</evidence>
<feature type="transmembrane region" description="Helical" evidence="6">
    <location>
        <begin position="87"/>
        <end position="106"/>
    </location>
</feature>
<comment type="caution">
    <text evidence="8">The sequence shown here is derived from an EMBL/GenBank/DDBJ whole genome shotgun (WGS) entry which is preliminary data.</text>
</comment>
<accession>A0A560DZ91</accession>
<protein>
    <submittedName>
        <fullName evidence="8">Putative MFS family arabinose efflux permease</fullName>
    </submittedName>
</protein>
<evidence type="ECO:0000256" key="4">
    <source>
        <dbReference type="ARBA" id="ARBA00022989"/>
    </source>
</evidence>
<feature type="transmembrane region" description="Helical" evidence="6">
    <location>
        <begin position="281"/>
        <end position="303"/>
    </location>
</feature>
<dbReference type="InterPro" id="IPR020846">
    <property type="entry name" value="MFS_dom"/>
</dbReference>
<evidence type="ECO:0000256" key="3">
    <source>
        <dbReference type="ARBA" id="ARBA00022692"/>
    </source>
</evidence>
<keyword evidence="3 6" id="KW-0812">Transmembrane</keyword>
<evidence type="ECO:0000256" key="1">
    <source>
        <dbReference type="ARBA" id="ARBA00004141"/>
    </source>
</evidence>
<evidence type="ECO:0000259" key="7">
    <source>
        <dbReference type="PROSITE" id="PS50850"/>
    </source>
</evidence>
<dbReference type="PANTHER" id="PTHR23505">
    <property type="entry name" value="SPINSTER"/>
    <property type="match status" value="1"/>
</dbReference>
<feature type="transmembrane region" description="Helical" evidence="6">
    <location>
        <begin position="154"/>
        <end position="181"/>
    </location>
</feature>
<organism evidence="8 9">
    <name type="scientific">Bradyrhizobium stylosanthis</name>
    <dbReference type="NCBI Taxonomy" id="1803665"/>
    <lineage>
        <taxon>Bacteria</taxon>
        <taxon>Pseudomonadati</taxon>
        <taxon>Pseudomonadota</taxon>
        <taxon>Alphaproteobacteria</taxon>
        <taxon>Hyphomicrobiales</taxon>
        <taxon>Nitrobacteraceae</taxon>
        <taxon>Bradyrhizobium</taxon>
    </lineage>
</organism>
<keyword evidence="5 6" id="KW-0472">Membrane</keyword>
<feature type="domain" description="Major facilitator superfamily (MFS) profile" evidence="7">
    <location>
        <begin position="20"/>
        <end position="431"/>
    </location>
</feature>
<dbReference type="PROSITE" id="PS50850">
    <property type="entry name" value="MFS"/>
    <property type="match status" value="1"/>
</dbReference>
<dbReference type="SUPFAM" id="SSF103473">
    <property type="entry name" value="MFS general substrate transporter"/>
    <property type="match status" value="1"/>
</dbReference>
<dbReference type="Gene3D" id="1.20.1250.20">
    <property type="entry name" value="MFS general substrate transporter like domains"/>
    <property type="match status" value="2"/>
</dbReference>
<dbReference type="OrthoDB" id="6057322at2"/>
<dbReference type="EMBL" id="VITK01000003">
    <property type="protein sequence ID" value="TWB02436.1"/>
    <property type="molecule type" value="Genomic_DNA"/>
</dbReference>
<dbReference type="Pfam" id="PF07690">
    <property type="entry name" value="MFS_1"/>
    <property type="match status" value="1"/>
</dbReference>
<feature type="transmembrane region" description="Helical" evidence="6">
    <location>
        <begin position="373"/>
        <end position="398"/>
    </location>
</feature>
<dbReference type="PANTHER" id="PTHR23505:SF79">
    <property type="entry name" value="PROTEIN SPINSTER"/>
    <property type="match status" value="1"/>
</dbReference>